<evidence type="ECO:0000259" key="10">
    <source>
        <dbReference type="PROSITE" id="PS51194"/>
    </source>
</evidence>
<name>A0AAN9U0K4_9PEZI</name>
<evidence type="ECO:0000256" key="1">
    <source>
        <dbReference type="ARBA" id="ARBA00008792"/>
    </source>
</evidence>
<evidence type="ECO:0000256" key="2">
    <source>
        <dbReference type="ARBA" id="ARBA00012552"/>
    </source>
</evidence>
<dbReference type="AlphaFoldDB" id="A0AAN9U0K4"/>
<comment type="catalytic activity">
    <reaction evidence="7">
        <text>ATP + H2O = ADP + phosphate + H(+)</text>
        <dbReference type="Rhea" id="RHEA:13065"/>
        <dbReference type="ChEBI" id="CHEBI:15377"/>
        <dbReference type="ChEBI" id="CHEBI:15378"/>
        <dbReference type="ChEBI" id="CHEBI:30616"/>
        <dbReference type="ChEBI" id="CHEBI:43474"/>
        <dbReference type="ChEBI" id="CHEBI:456216"/>
        <dbReference type="EC" id="3.6.4.13"/>
    </reaction>
</comment>
<dbReference type="GO" id="GO:1990904">
    <property type="term" value="C:ribonucleoprotein complex"/>
    <property type="evidence" value="ECO:0007669"/>
    <property type="project" value="UniProtKB-ARBA"/>
</dbReference>
<evidence type="ECO:0000256" key="7">
    <source>
        <dbReference type="ARBA" id="ARBA00047984"/>
    </source>
</evidence>
<keyword evidence="6" id="KW-0067">ATP-binding</keyword>
<dbReference type="GO" id="GO:0016787">
    <property type="term" value="F:hydrolase activity"/>
    <property type="evidence" value="ECO:0007669"/>
    <property type="project" value="UniProtKB-KW"/>
</dbReference>
<gene>
    <name evidence="11" type="primary">ECM16</name>
    <name evidence="11" type="ORF">SLS53_008669</name>
</gene>
<evidence type="ECO:0000259" key="9">
    <source>
        <dbReference type="PROSITE" id="PS51192"/>
    </source>
</evidence>
<dbReference type="InterPro" id="IPR007502">
    <property type="entry name" value="Helicase-assoc_dom"/>
</dbReference>
<evidence type="ECO:0000313" key="11">
    <source>
        <dbReference type="EMBL" id="KAK7731725.1"/>
    </source>
</evidence>
<dbReference type="SMART" id="SM00487">
    <property type="entry name" value="DEXDc"/>
    <property type="match status" value="1"/>
</dbReference>
<dbReference type="InterPro" id="IPR014001">
    <property type="entry name" value="Helicase_ATP-bd"/>
</dbReference>
<dbReference type="FunFam" id="3.40.50.300:FF:000637">
    <property type="entry name" value="ATP-dependent RNA helicase DHX37/DHR1"/>
    <property type="match status" value="1"/>
</dbReference>
<dbReference type="GO" id="GO:0000462">
    <property type="term" value="P:maturation of SSU-rRNA from tricistronic rRNA transcript (SSU-rRNA, 5.8S rRNA, LSU-rRNA)"/>
    <property type="evidence" value="ECO:0007669"/>
    <property type="project" value="TreeGrafter"/>
</dbReference>
<feature type="region of interest" description="Disordered" evidence="8">
    <location>
        <begin position="128"/>
        <end position="334"/>
    </location>
</feature>
<dbReference type="SUPFAM" id="SSF52540">
    <property type="entry name" value="P-loop containing nucleoside triphosphate hydrolases"/>
    <property type="match status" value="1"/>
</dbReference>
<dbReference type="Proteomes" id="UP001320245">
    <property type="component" value="Unassembled WGS sequence"/>
</dbReference>
<accession>A0AAN9U0K4</accession>
<dbReference type="GO" id="GO:0003723">
    <property type="term" value="F:RNA binding"/>
    <property type="evidence" value="ECO:0007669"/>
    <property type="project" value="TreeGrafter"/>
</dbReference>
<feature type="compositionally biased region" description="Basic and acidic residues" evidence="8">
    <location>
        <begin position="202"/>
        <end position="212"/>
    </location>
</feature>
<feature type="compositionally biased region" description="Basic and acidic residues" evidence="8">
    <location>
        <begin position="16"/>
        <end position="25"/>
    </location>
</feature>
<dbReference type="InterPro" id="IPR001650">
    <property type="entry name" value="Helicase_C-like"/>
</dbReference>
<dbReference type="Pfam" id="PF00270">
    <property type="entry name" value="DEAD"/>
    <property type="match status" value="1"/>
</dbReference>
<evidence type="ECO:0000256" key="5">
    <source>
        <dbReference type="ARBA" id="ARBA00022806"/>
    </source>
</evidence>
<feature type="region of interest" description="Disordered" evidence="8">
    <location>
        <begin position="1"/>
        <end position="33"/>
    </location>
</feature>
<dbReference type="CDD" id="cd17982">
    <property type="entry name" value="DEXHc_DHX37"/>
    <property type="match status" value="1"/>
</dbReference>
<dbReference type="Pfam" id="PF21010">
    <property type="entry name" value="HA2_C"/>
    <property type="match status" value="1"/>
</dbReference>
<feature type="compositionally biased region" description="Basic residues" evidence="8">
    <location>
        <begin position="213"/>
        <end position="227"/>
    </location>
</feature>
<evidence type="ECO:0000313" key="12">
    <source>
        <dbReference type="Proteomes" id="UP001320245"/>
    </source>
</evidence>
<dbReference type="Pfam" id="PF07717">
    <property type="entry name" value="OB_NTP_bind"/>
    <property type="match status" value="1"/>
</dbReference>
<dbReference type="EC" id="3.6.4.13" evidence="2"/>
<sequence length="1239" mass="137399">MAKFVPRQRKNKHRGLARDKPKNEQTDSSNAQEILPEHVREKEERKARMREELKNQGVKISSKKSKRLDKYIENKLKRDENRELLAKLAENQVDTSLFASSRALGHNRETKRDALIRALRERQAGIITEENENILFEERKSGRELPEYAEAPSDDEEPEKEPEKAPGKAPGKGASTTLKEASEETSASTAEVSMALGSGLKRPLELSQDGRPKLAKRQKRGGVKSKISHSEPVSKPKKIVAQSQSESEGDWSGFSEEEDSEEGDQDSDSSEHANSEDASEEDSGEGSDSEEGSEDDDDEDASSSDEEDSESDQEAAQSRRRERSSAFKQWAHQQRNEAMGYNPVDPATQILQIPKVANFVPRPIEQDPLPLELQPTKDTDRKAYSVTVSRNPDIQEARLKLPVVAEEQRIMEAIHNNDIVVLCGATGSGKTTQVPQFLFEAGYGSRNGPTPGMIGITQPRRVAAVSMSKRVGQELGDHSDKVAYQIRFEGTVDPKTALKFMTDGVLLREVAQDIALKKYSAIIVDEAHERSVNTDILVGMLSRVVKLRGDLAKEDPTIKPLKLIIMSATLRIEDMTQNPTLFKTPPPVLEVEGRQFPVTVHFSRRTQADYVEEAFKKISRGHRKLPPGGILVFMTGQNEITQLSKRLKTAFTGMDSAPGPRVRIPASEAPIEAEDIDFGDMDDRGVQDYDDDLSSDDEGEEEDEAEFDIPEEEGETGTGPKRIHVLPLYSLLPTKEQMRVFEPPPEGSRLVILATNVAETSLTIPGIRYVFDCGRSKERKFDRVSGVQSFEVGWISKASASQRSGRAGRTGPGHCYRLYSSAVYERDFQEFAEPELLRMPIEGVVLQLKAMNLQHVVNFPFPTPPDRQSLIKAERLLTYLSAINDNGQVTQIGKTMSIFPLSPRFARILLVGHQYECMQYTIALIAGLSAAEVFLPELSAIPQLAAKEENEDGERAIRTNADIVAEEARANARRAYNAVHKNFCFLDDKADAIKLLQVVGEYAHEPTEQWCESHFVRFKTLKEIQQLRQQITDLLRTNIAAFAGLKFQDKLPPPSAKQVTALKQMVAAGFIDQVAIRADKAPTPFDTGRGKPRRAIDVAYLPLTPLDVPADADPSERAVFIHPSSPLAHLSPGECPDYVVYSYLQKGQAAGAEGERRAKTRMHALTDVTGGQIAALARGTPLVSYGKPIKEVSVSEGGKAREVWVVPYLRAEGTGGMGWPLPARKVTQKKVPGKGWIVE</sequence>
<evidence type="ECO:0000256" key="8">
    <source>
        <dbReference type="SAM" id="MobiDB-lite"/>
    </source>
</evidence>
<feature type="compositionally biased region" description="Acidic residues" evidence="8">
    <location>
        <begin position="255"/>
        <end position="268"/>
    </location>
</feature>
<dbReference type="PROSITE" id="PS51194">
    <property type="entry name" value="HELICASE_CTER"/>
    <property type="match status" value="1"/>
</dbReference>
<dbReference type="InterPro" id="IPR048333">
    <property type="entry name" value="HA2_WH"/>
</dbReference>
<dbReference type="InterPro" id="IPR011545">
    <property type="entry name" value="DEAD/DEAH_box_helicase_dom"/>
</dbReference>
<evidence type="ECO:0000256" key="4">
    <source>
        <dbReference type="ARBA" id="ARBA00022801"/>
    </source>
</evidence>
<feature type="compositionally biased region" description="Acidic residues" evidence="8">
    <location>
        <begin position="671"/>
        <end position="680"/>
    </location>
</feature>
<feature type="domain" description="Helicase ATP-binding" evidence="9">
    <location>
        <begin position="411"/>
        <end position="588"/>
    </location>
</feature>
<dbReference type="InterPro" id="IPR002464">
    <property type="entry name" value="DNA/RNA_helicase_DEAH_CS"/>
</dbReference>
<dbReference type="Gene3D" id="3.40.50.300">
    <property type="entry name" value="P-loop containing nucleotide triphosphate hydrolases"/>
    <property type="match status" value="2"/>
</dbReference>
<comment type="similarity">
    <text evidence="1">Belongs to the DEAD box helicase family. DEAH subfamily.</text>
</comment>
<evidence type="ECO:0000256" key="3">
    <source>
        <dbReference type="ARBA" id="ARBA00022741"/>
    </source>
</evidence>
<dbReference type="CDD" id="cd18791">
    <property type="entry name" value="SF2_C_RHA"/>
    <property type="match status" value="1"/>
</dbReference>
<organism evidence="11 12">
    <name type="scientific">Cytospora paraplurivora</name>
    <dbReference type="NCBI Taxonomy" id="2898453"/>
    <lineage>
        <taxon>Eukaryota</taxon>
        <taxon>Fungi</taxon>
        <taxon>Dikarya</taxon>
        <taxon>Ascomycota</taxon>
        <taxon>Pezizomycotina</taxon>
        <taxon>Sordariomycetes</taxon>
        <taxon>Sordariomycetidae</taxon>
        <taxon>Diaporthales</taxon>
        <taxon>Cytosporaceae</taxon>
        <taxon>Cytospora</taxon>
    </lineage>
</organism>
<feature type="compositionally biased region" description="Acidic residues" evidence="8">
    <location>
        <begin position="277"/>
        <end position="313"/>
    </location>
</feature>
<feature type="compositionally biased region" description="Basic residues" evidence="8">
    <location>
        <begin position="1"/>
        <end position="15"/>
    </location>
</feature>
<keyword evidence="4" id="KW-0378">Hydrolase</keyword>
<feature type="domain" description="Helicase C-terminal" evidence="10">
    <location>
        <begin position="610"/>
        <end position="852"/>
    </location>
</feature>
<dbReference type="SMART" id="SM00847">
    <property type="entry name" value="HA2"/>
    <property type="match status" value="1"/>
</dbReference>
<feature type="compositionally biased region" description="Basic and acidic residues" evidence="8">
    <location>
        <begin position="136"/>
        <end position="146"/>
    </location>
</feature>
<dbReference type="Pfam" id="PF04408">
    <property type="entry name" value="WHD_HA2"/>
    <property type="match status" value="1"/>
</dbReference>
<dbReference type="InterPro" id="IPR011709">
    <property type="entry name" value="DEAD-box_helicase_OB_fold"/>
</dbReference>
<dbReference type="PANTHER" id="PTHR18934">
    <property type="entry name" value="ATP-DEPENDENT RNA HELICASE"/>
    <property type="match status" value="1"/>
</dbReference>
<feature type="region of interest" description="Disordered" evidence="8">
    <location>
        <begin position="652"/>
        <end position="721"/>
    </location>
</feature>
<dbReference type="PANTHER" id="PTHR18934:SF99">
    <property type="entry name" value="ATP-DEPENDENT RNA HELICASE DHX37-RELATED"/>
    <property type="match status" value="1"/>
</dbReference>
<evidence type="ECO:0000256" key="6">
    <source>
        <dbReference type="ARBA" id="ARBA00022840"/>
    </source>
</evidence>
<feature type="compositionally biased region" description="Acidic residues" evidence="8">
    <location>
        <begin position="688"/>
        <end position="715"/>
    </location>
</feature>
<proteinExistence type="inferred from homology"/>
<dbReference type="GO" id="GO:0005524">
    <property type="term" value="F:ATP binding"/>
    <property type="evidence" value="ECO:0007669"/>
    <property type="project" value="UniProtKB-KW"/>
</dbReference>
<keyword evidence="12" id="KW-1185">Reference proteome</keyword>
<dbReference type="EMBL" id="JAJSPL020000054">
    <property type="protein sequence ID" value="KAK7731725.1"/>
    <property type="molecule type" value="Genomic_DNA"/>
</dbReference>
<dbReference type="PROSITE" id="PS51192">
    <property type="entry name" value="HELICASE_ATP_BIND_1"/>
    <property type="match status" value="1"/>
</dbReference>
<feature type="compositionally biased region" description="Low complexity" evidence="8">
    <location>
        <begin position="167"/>
        <end position="191"/>
    </location>
</feature>
<protein>
    <recommendedName>
        <fullName evidence="2">RNA helicase</fullName>
        <ecNumber evidence="2">3.6.4.13</ecNumber>
    </recommendedName>
</protein>
<comment type="caution">
    <text evidence="11">The sequence shown here is derived from an EMBL/GenBank/DDBJ whole genome shotgun (WGS) entry which is preliminary data.</text>
</comment>
<dbReference type="PROSITE" id="PS00690">
    <property type="entry name" value="DEAH_ATP_HELICASE"/>
    <property type="match status" value="1"/>
</dbReference>
<dbReference type="Gene3D" id="1.20.120.1080">
    <property type="match status" value="1"/>
</dbReference>
<keyword evidence="5 11" id="KW-0347">Helicase</keyword>
<dbReference type="GO" id="GO:0005730">
    <property type="term" value="C:nucleolus"/>
    <property type="evidence" value="ECO:0007669"/>
    <property type="project" value="TreeGrafter"/>
</dbReference>
<dbReference type="SMART" id="SM00490">
    <property type="entry name" value="HELICc"/>
    <property type="match status" value="1"/>
</dbReference>
<reference evidence="11 12" key="1">
    <citation type="journal article" date="2023" name="PLoS ONE">
        <title>Cytospora paraplurivora sp. nov. isolated from orchards with fruit tree decline syndrome in Ontario, Canada.</title>
        <authorList>
            <person name="Ilyukhin E."/>
            <person name="Nguyen H.D.T."/>
            <person name="Castle A.J."/>
            <person name="Ellouze W."/>
        </authorList>
    </citation>
    <scope>NUCLEOTIDE SEQUENCE [LARGE SCALE GENOMIC DNA]</scope>
    <source>
        <strain evidence="11 12">FDS-564</strain>
    </source>
</reference>
<dbReference type="GO" id="GO:0003724">
    <property type="term" value="F:RNA helicase activity"/>
    <property type="evidence" value="ECO:0007669"/>
    <property type="project" value="UniProtKB-EC"/>
</dbReference>
<dbReference type="InterPro" id="IPR027417">
    <property type="entry name" value="P-loop_NTPase"/>
</dbReference>
<keyword evidence="3" id="KW-0547">Nucleotide-binding</keyword>
<dbReference type="Pfam" id="PF00271">
    <property type="entry name" value="Helicase_C"/>
    <property type="match status" value="1"/>
</dbReference>